<name>A0A1M5UJ04_9GAMM</name>
<sequence>MFVAGAGLFYAVFIARAEPVPLLYSLMALLISAAMMLIALFGHKQVSFRFVEGTYRVYDPVLGVFGKGEIRSGSLSEIYAIQLYRSLRTSDSGTRTFRYYSYEVNLVMPTGQRICVFYSGSQDQVEELASLLSKQLTLPVWKSY</sequence>
<accession>A0A1M5UJ04</accession>
<evidence type="ECO:0000313" key="2">
    <source>
        <dbReference type="EMBL" id="SHH62901.1"/>
    </source>
</evidence>
<keyword evidence="1" id="KW-0472">Membrane</keyword>
<feature type="transmembrane region" description="Helical" evidence="1">
    <location>
        <begin position="27"/>
        <end position="43"/>
    </location>
</feature>
<protein>
    <submittedName>
        <fullName evidence="2">Uncharacterized protein</fullName>
    </submittedName>
</protein>
<keyword evidence="1" id="KW-1133">Transmembrane helix</keyword>
<evidence type="ECO:0000313" key="3">
    <source>
        <dbReference type="Proteomes" id="UP000184268"/>
    </source>
</evidence>
<gene>
    <name evidence="2" type="ORF">SAMN02745129_2593</name>
</gene>
<evidence type="ECO:0000256" key="1">
    <source>
        <dbReference type="SAM" id="Phobius"/>
    </source>
</evidence>
<organism evidence="2 3">
    <name type="scientific">Ferrimonas marina</name>
    <dbReference type="NCBI Taxonomy" id="299255"/>
    <lineage>
        <taxon>Bacteria</taxon>
        <taxon>Pseudomonadati</taxon>
        <taxon>Pseudomonadota</taxon>
        <taxon>Gammaproteobacteria</taxon>
        <taxon>Alteromonadales</taxon>
        <taxon>Ferrimonadaceae</taxon>
        <taxon>Ferrimonas</taxon>
    </lineage>
</organism>
<keyword evidence="3" id="KW-1185">Reference proteome</keyword>
<proteinExistence type="predicted"/>
<dbReference type="AlphaFoldDB" id="A0A1M5UJ04"/>
<keyword evidence="1" id="KW-0812">Transmembrane</keyword>
<reference evidence="2 3" key="1">
    <citation type="submission" date="2016-11" db="EMBL/GenBank/DDBJ databases">
        <authorList>
            <person name="Jaros S."/>
            <person name="Januszkiewicz K."/>
            <person name="Wedrychowicz H."/>
        </authorList>
    </citation>
    <scope>NUCLEOTIDE SEQUENCE [LARGE SCALE GENOMIC DNA]</scope>
    <source>
        <strain evidence="2 3">DSM 16917</strain>
    </source>
</reference>
<dbReference type="EMBL" id="FQXG01000003">
    <property type="protein sequence ID" value="SHH62901.1"/>
    <property type="molecule type" value="Genomic_DNA"/>
</dbReference>
<dbReference type="Proteomes" id="UP000184268">
    <property type="component" value="Unassembled WGS sequence"/>
</dbReference>